<dbReference type="InterPro" id="IPR004843">
    <property type="entry name" value="Calcineurin-like_PHP"/>
</dbReference>
<keyword evidence="10 15" id="KW-0239">DNA-directed DNA polymerase</keyword>
<gene>
    <name evidence="15" type="primary">polB</name>
    <name evidence="17" type="ORF">J9259_07305</name>
    <name evidence="18" type="ORF">KIY12_02290</name>
</gene>
<evidence type="ECO:0000313" key="19">
    <source>
        <dbReference type="Proteomes" id="UP000716004"/>
    </source>
</evidence>
<dbReference type="PANTHER" id="PTHR10416:SF0">
    <property type="entry name" value="DNA POLYMERASE DELTA SUBUNIT 2"/>
    <property type="match status" value="1"/>
</dbReference>
<evidence type="ECO:0000313" key="17">
    <source>
        <dbReference type="EMBL" id="MBX8632303.1"/>
    </source>
</evidence>
<keyword evidence="8 15" id="KW-0378">Hydrolase</keyword>
<evidence type="ECO:0000256" key="12">
    <source>
        <dbReference type="ARBA" id="ARBA00023268"/>
    </source>
</evidence>
<accession>A0A8J7YT90</accession>
<evidence type="ECO:0000313" key="18">
    <source>
        <dbReference type="EMBL" id="MBX8643547.1"/>
    </source>
</evidence>
<evidence type="ECO:0000256" key="6">
    <source>
        <dbReference type="ARBA" id="ARBA00022705"/>
    </source>
</evidence>
<comment type="subunit">
    <text evidence="3 15">Heterodimer of a large subunit and a small subunit.</text>
</comment>
<evidence type="ECO:0000259" key="16">
    <source>
        <dbReference type="Pfam" id="PF00149"/>
    </source>
</evidence>
<dbReference type="CDD" id="cd07386">
    <property type="entry name" value="MPP_DNA_pol_II_small_archeal_C"/>
    <property type="match status" value="1"/>
</dbReference>
<dbReference type="PANTHER" id="PTHR10416">
    <property type="entry name" value="DNA POLYMERASE DELTA SUBUNIT 2"/>
    <property type="match status" value="1"/>
</dbReference>
<comment type="catalytic activity">
    <reaction evidence="1 15">
        <text>Exonucleolytic cleavage in the 3'- to 5'-direction to yield nucleoside 5'-phosphates.</text>
        <dbReference type="EC" id="3.1.11.1"/>
    </reaction>
</comment>
<dbReference type="InterPro" id="IPR011149">
    <property type="entry name" value="Pol2_small_arc"/>
</dbReference>
<reference evidence="17" key="1">
    <citation type="submission" date="2021-04" db="EMBL/GenBank/DDBJ databases">
        <title>Genomic insights into ecological role and evolution of a novel Thermoplasmata order Candidatus Sysuiplasmatales.</title>
        <authorList>
            <person name="Yuan Y."/>
        </authorList>
    </citation>
    <scope>NUCLEOTIDE SEQUENCE</scope>
    <source>
        <strain evidence="18">TUT19-bin139</strain>
        <strain evidence="17">YP2-bin.285</strain>
    </source>
</reference>
<evidence type="ECO:0000256" key="5">
    <source>
        <dbReference type="ARBA" id="ARBA00022695"/>
    </source>
</evidence>
<name>A0A8J7YT90_9ARCH</name>
<dbReference type="GO" id="GO:0006271">
    <property type="term" value="P:DNA strand elongation involved in DNA replication"/>
    <property type="evidence" value="ECO:0007669"/>
    <property type="project" value="TreeGrafter"/>
</dbReference>
<dbReference type="GO" id="GO:0006308">
    <property type="term" value="P:DNA catabolic process"/>
    <property type="evidence" value="ECO:0007669"/>
    <property type="project" value="UniProtKB-UniRule"/>
</dbReference>
<evidence type="ECO:0000256" key="2">
    <source>
        <dbReference type="ARBA" id="ARBA00006035"/>
    </source>
</evidence>
<sequence>MNSSIESLLKIAAEKGVLLEPDALRELSRENDAVLKLSSLIERSETPPLVITATMLSATDHPGDGIRGAGQTVGHISSVPSPPRVLKDISGNSTATGNVRDFSRYFTDRFRSIKKILLRRADMAGAIPISKVLHWDRDARIIGIVNSVRVTKNGHRLLEIEDEEERCTVLLMKEKGFDTVLKDEVIGVHGRMSRDKHMMVAQTIVRPDVPFNRDIESTDTSSRVAILSDTHIGSKTFLRKEWDDLLKWLKTSPEARDINYIIVSGDLADGIGVYPDQEDDLEISDVYGQYERVSQYFAELPDWTRIILMPGNHDAVRPAEPQPTFHGDIRKMFGSEVTFVGNPSTLDIEGRRVLSYHGRSFDDVISSIPGLTWEKPIEAMVELLRRRHLAPIYGEKTPLAPEHRDYLVIEEVPDIFITGHIHSYGLSDYRGVRLVSGSTWQSQTSYQKMKNITPVPAKMPVVDLADLSMNVVNFSNRYTSERKLVKE</sequence>
<dbReference type="GO" id="GO:0042575">
    <property type="term" value="C:DNA polymerase complex"/>
    <property type="evidence" value="ECO:0007669"/>
    <property type="project" value="TreeGrafter"/>
</dbReference>
<organism evidence="17 19">
    <name type="scientific">Candidatus Sysuiplasma superficiale</name>
    <dbReference type="NCBI Taxonomy" id="2823368"/>
    <lineage>
        <taxon>Archaea</taxon>
        <taxon>Methanobacteriati</taxon>
        <taxon>Thermoplasmatota</taxon>
        <taxon>Thermoplasmata</taxon>
        <taxon>Candidatus Sysuiplasmatales</taxon>
        <taxon>Candidatus Sysuiplasmataceae</taxon>
        <taxon>Candidatus Sysuiplasma</taxon>
    </lineage>
</organism>
<dbReference type="EC" id="3.1.11.1" evidence="15"/>
<comment type="catalytic activity">
    <reaction evidence="14 15">
        <text>DNA(n) + a 2'-deoxyribonucleoside 5'-triphosphate = DNA(n+1) + diphosphate</text>
        <dbReference type="Rhea" id="RHEA:22508"/>
        <dbReference type="Rhea" id="RHEA-COMP:17339"/>
        <dbReference type="Rhea" id="RHEA-COMP:17340"/>
        <dbReference type="ChEBI" id="CHEBI:33019"/>
        <dbReference type="ChEBI" id="CHEBI:61560"/>
        <dbReference type="ChEBI" id="CHEBI:173112"/>
        <dbReference type="EC" id="2.7.7.7"/>
    </reaction>
</comment>
<keyword evidence="11 15" id="KW-0238">DNA-binding</keyword>
<dbReference type="InterPro" id="IPR029052">
    <property type="entry name" value="Metallo-depent_PP-like"/>
</dbReference>
<comment type="function">
    <text evidence="13 15">Possesses two activities: a DNA synthesis (polymerase) and an exonucleolytic activity that degrades single-stranded DNA in the 3' to 5' direction. Has a template-primer preference which is characteristic of a replicative DNA polymerase.</text>
</comment>
<evidence type="ECO:0000256" key="4">
    <source>
        <dbReference type="ARBA" id="ARBA00022679"/>
    </source>
</evidence>
<keyword evidence="5 15" id="KW-0548">Nucleotidyltransferase</keyword>
<dbReference type="EMBL" id="JAGVSJ010000020">
    <property type="protein sequence ID" value="MBX8632303.1"/>
    <property type="molecule type" value="Genomic_DNA"/>
</dbReference>
<dbReference type="SUPFAM" id="SSF56300">
    <property type="entry name" value="Metallo-dependent phosphatases"/>
    <property type="match status" value="1"/>
</dbReference>
<protein>
    <recommendedName>
        <fullName evidence="15">DNA polymerase II small subunit</fullName>
        <shortName evidence="15">Pol II</shortName>
        <ecNumber evidence="15">2.7.7.7</ecNumber>
    </recommendedName>
    <alternativeName>
        <fullName evidence="15">Exodeoxyribonuclease small subunit</fullName>
        <ecNumber evidence="15">3.1.11.1</ecNumber>
    </alternativeName>
</protein>
<dbReference type="NCBIfam" id="NF003118">
    <property type="entry name" value="PRK04036.1-3"/>
    <property type="match status" value="1"/>
</dbReference>
<dbReference type="GO" id="GO:0008310">
    <property type="term" value="F:single-stranded DNA 3'-5' DNA exonuclease activity"/>
    <property type="evidence" value="ECO:0007669"/>
    <property type="project" value="UniProtKB-EC"/>
</dbReference>
<evidence type="ECO:0000256" key="10">
    <source>
        <dbReference type="ARBA" id="ARBA00022932"/>
    </source>
</evidence>
<evidence type="ECO:0000256" key="15">
    <source>
        <dbReference type="HAMAP-Rule" id="MF_00325"/>
    </source>
</evidence>
<dbReference type="Gene3D" id="3.60.21.50">
    <property type="match status" value="1"/>
</dbReference>
<dbReference type="AlphaFoldDB" id="A0A8J7YT90"/>
<evidence type="ECO:0000256" key="1">
    <source>
        <dbReference type="ARBA" id="ARBA00000563"/>
    </source>
</evidence>
<comment type="similarity">
    <text evidence="2 15">Belongs to the DNA polymerase delta/II small subunit family.</text>
</comment>
<dbReference type="PIRSF" id="PIRSF000803">
    <property type="entry name" value="Arc_Pol2_small"/>
    <property type="match status" value="1"/>
</dbReference>
<evidence type="ECO:0000256" key="13">
    <source>
        <dbReference type="ARBA" id="ARBA00024817"/>
    </source>
</evidence>
<evidence type="ECO:0000256" key="14">
    <source>
        <dbReference type="ARBA" id="ARBA00049244"/>
    </source>
</evidence>
<evidence type="ECO:0000256" key="11">
    <source>
        <dbReference type="ARBA" id="ARBA00023125"/>
    </source>
</evidence>
<proteinExistence type="inferred from homology"/>
<evidence type="ECO:0000256" key="8">
    <source>
        <dbReference type="ARBA" id="ARBA00022801"/>
    </source>
</evidence>
<dbReference type="Proteomes" id="UP000716004">
    <property type="component" value="Unassembled WGS sequence"/>
</dbReference>
<dbReference type="EC" id="2.7.7.7" evidence="15"/>
<dbReference type="GO" id="GO:0003887">
    <property type="term" value="F:DNA-directed DNA polymerase activity"/>
    <property type="evidence" value="ECO:0007669"/>
    <property type="project" value="UniProtKB-UniRule"/>
</dbReference>
<keyword evidence="9 15" id="KW-0269">Exonuclease</keyword>
<dbReference type="GO" id="GO:0003677">
    <property type="term" value="F:DNA binding"/>
    <property type="evidence" value="ECO:0007669"/>
    <property type="project" value="UniProtKB-UniRule"/>
</dbReference>
<keyword evidence="4 15" id="KW-0808">Transferase</keyword>
<keyword evidence="12 15" id="KW-0511">Multifunctional enzyme</keyword>
<feature type="domain" description="Calcineurin-like phosphoesterase" evidence="16">
    <location>
        <begin position="223"/>
        <end position="424"/>
    </location>
</feature>
<comment type="caution">
    <text evidence="17">The sequence shown here is derived from an EMBL/GenBank/DDBJ whole genome shotgun (WGS) entry which is preliminary data.</text>
</comment>
<evidence type="ECO:0000256" key="7">
    <source>
        <dbReference type="ARBA" id="ARBA00022722"/>
    </source>
</evidence>
<evidence type="ECO:0000256" key="3">
    <source>
        <dbReference type="ARBA" id="ARBA00011315"/>
    </source>
</evidence>
<dbReference type="EMBL" id="JAHEAC010000011">
    <property type="protein sequence ID" value="MBX8643547.1"/>
    <property type="molecule type" value="Genomic_DNA"/>
</dbReference>
<dbReference type="Pfam" id="PF00149">
    <property type="entry name" value="Metallophos"/>
    <property type="match status" value="1"/>
</dbReference>
<keyword evidence="6 15" id="KW-0235">DNA replication</keyword>
<dbReference type="InterPro" id="IPR024826">
    <property type="entry name" value="DNA_pol_delta/II_ssu"/>
</dbReference>
<evidence type="ECO:0000256" key="9">
    <source>
        <dbReference type="ARBA" id="ARBA00022839"/>
    </source>
</evidence>
<dbReference type="Proteomes" id="UP000750197">
    <property type="component" value="Unassembled WGS sequence"/>
</dbReference>
<dbReference type="HAMAP" id="MF_00325">
    <property type="entry name" value="DNApol_II_A_arch"/>
    <property type="match status" value="1"/>
</dbReference>
<keyword evidence="7 15" id="KW-0540">Nuclease</keyword>